<dbReference type="RefSeq" id="WP_090994702.1">
    <property type="nucleotide sequence ID" value="NZ_FOPP01000007.1"/>
</dbReference>
<keyword evidence="3" id="KW-1185">Reference proteome</keyword>
<sequence>MRILGLATLFTLFWACSPKINTNAKEQEGNSLKVMSYNIHHANPPSKAGIIDLDAVAAVINKENPDIVGLQEVDKLTKRCGNVDQAKVLAEKTGLHYQFFKAIDHDGGEYGVAILSRYPIISSSKVALPQVMEGEARVMAVAEIILPNKMKVTFVNTHLDAQRPDSNRVVQMKAILTNLARVKGAILLVGDLNCEASKEPIALLDKTFKRSCVLNCAPTIPQDKPVKTIDYIALSKANWQLKSHHVIPETYASDHRPVMAVYQLK</sequence>
<gene>
    <name evidence="2" type="ORF">SAMN04489864_10795</name>
</gene>
<protein>
    <submittedName>
        <fullName evidence="2">Metal-dependent hydrolase, endonuclease/exonuclease/phosphatase family</fullName>
    </submittedName>
</protein>
<dbReference type="InterPro" id="IPR036691">
    <property type="entry name" value="Endo/exonu/phosph_ase_sf"/>
</dbReference>
<organism evidence="2 3">
    <name type="scientific">Pedobacter insulae</name>
    <dbReference type="NCBI Taxonomy" id="414048"/>
    <lineage>
        <taxon>Bacteria</taxon>
        <taxon>Pseudomonadati</taxon>
        <taxon>Bacteroidota</taxon>
        <taxon>Sphingobacteriia</taxon>
        <taxon>Sphingobacteriales</taxon>
        <taxon>Sphingobacteriaceae</taxon>
        <taxon>Pedobacter</taxon>
    </lineage>
</organism>
<keyword evidence="2" id="KW-0269">Exonuclease</keyword>
<dbReference type="Pfam" id="PF03372">
    <property type="entry name" value="Exo_endo_phos"/>
    <property type="match status" value="1"/>
</dbReference>
<dbReference type="STRING" id="414048.SAMN04489864_10795"/>
<dbReference type="GO" id="GO:0004527">
    <property type="term" value="F:exonuclease activity"/>
    <property type="evidence" value="ECO:0007669"/>
    <property type="project" value="UniProtKB-KW"/>
</dbReference>
<keyword evidence="2" id="KW-0255">Endonuclease</keyword>
<dbReference type="GO" id="GO:0006506">
    <property type="term" value="P:GPI anchor biosynthetic process"/>
    <property type="evidence" value="ECO:0007669"/>
    <property type="project" value="TreeGrafter"/>
</dbReference>
<dbReference type="PANTHER" id="PTHR14859:SF15">
    <property type="entry name" value="ENDONUCLEASE_EXONUCLEASE_PHOSPHATASE DOMAIN-CONTAINING PROTEIN"/>
    <property type="match status" value="1"/>
</dbReference>
<keyword evidence="2" id="KW-0378">Hydrolase</keyword>
<accession>A0A1I2YH62</accession>
<dbReference type="AlphaFoldDB" id="A0A1I2YH62"/>
<dbReference type="InterPro" id="IPR005135">
    <property type="entry name" value="Endo/exonuclease/phosphatase"/>
</dbReference>
<dbReference type="Proteomes" id="UP000199666">
    <property type="component" value="Unassembled WGS sequence"/>
</dbReference>
<feature type="domain" description="Endonuclease/exonuclease/phosphatase" evidence="1">
    <location>
        <begin position="35"/>
        <end position="255"/>
    </location>
</feature>
<dbReference type="InterPro" id="IPR051916">
    <property type="entry name" value="GPI-anchor_lipid_remodeler"/>
</dbReference>
<dbReference type="PANTHER" id="PTHR14859">
    <property type="entry name" value="CALCOFLUOR WHITE HYPERSENSITIVE PROTEIN PRECURSOR"/>
    <property type="match status" value="1"/>
</dbReference>
<evidence type="ECO:0000313" key="3">
    <source>
        <dbReference type="Proteomes" id="UP000199666"/>
    </source>
</evidence>
<dbReference type="SUPFAM" id="SSF56219">
    <property type="entry name" value="DNase I-like"/>
    <property type="match status" value="1"/>
</dbReference>
<evidence type="ECO:0000313" key="2">
    <source>
        <dbReference type="EMBL" id="SFH24993.1"/>
    </source>
</evidence>
<reference evidence="2 3" key="1">
    <citation type="submission" date="2016-10" db="EMBL/GenBank/DDBJ databases">
        <authorList>
            <person name="de Groot N.N."/>
        </authorList>
    </citation>
    <scope>NUCLEOTIDE SEQUENCE [LARGE SCALE GENOMIC DNA]</scope>
    <source>
        <strain evidence="2 3">DSM 18684</strain>
    </source>
</reference>
<proteinExistence type="predicted"/>
<dbReference type="OrthoDB" id="5447300at2"/>
<dbReference type="GO" id="GO:0004519">
    <property type="term" value="F:endonuclease activity"/>
    <property type="evidence" value="ECO:0007669"/>
    <property type="project" value="UniProtKB-KW"/>
</dbReference>
<keyword evidence="2" id="KW-0540">Nuclease</keyword>
<dbReference type="Gene3D" id="3.60.10.10">
    <property type="entry name" value="Endonuclease/exonuclease/phosphatase"/>
    <property type="match status" value="1"/>
</dbReference>
<dbReference type="EMBL" id="FOPP01000007">
    <property type="protein sequence ID" value="SFH24993.1"/>
    <property type="molecule type" value="Genomic_DNA"/>
</dbReference>
<name>A0A1I2YH62_9SPHI</name>
<dbReference type="GO" id="GO:0016020">
    <property type="term" value="C:membrane"/>
    <property type="evidence" value="ECO:0007669"/>
    <property type="project" value="GOC"/>
</dbReference>
<evidence type="ECO:0000259" key="1">
    <source>
        <dbReference type="Pfam" id="PF03372"/>
    </source>
</evidence>